<dbReference type="AlphaFoldDB" id="A0AAD5JNC8"/>
<protein>
    <submittedName>
        <fullName evidence="2">Uncharacterized protein</fullName>
    </submittedName>
</protein>
<keyword evidence="1" id="KW-0472">Membrane</keyword>
<accession>A0AAD5JNC8</accession>
<comment type="caution">
    <text evidence="2">The sequence shown here is derived from an EMBL/GenBank/DDBJ whole genome shotgun (WGS) entry which is preliminary data.</text>
</comment>
<evidence type="ECO:0000313" key="2">
    <source>
        <dbReference type="EMBL" id="KAI9247136.1"/>
    </source>
</evidence>
<dbReference type="Proteomes" id="UP001209540">
    <property type="component" value="Unassembled WGS sequence"/>
</dbReference>
<sequence>MTCAIIKSITYKQPQRNVTPHQPTLLITLLLVVLLRYLITFYNVDDNNDGGYDACYRVFVLYIYIYII</sequence>
<evidence type="ECO:0000313" key="3">
    <source>
        <dbReference type="Proteomes" id="UP001209540"/>
    </source>
</evidence>
<proteinExistence type="predicted"/>
<feature type="transmembrane region" description="Helical" evidence="1">
    <location>
        <begin position="25"/>
        <end position="44"/>
    </location>
</feature>
<keyword evidence="1" id="KW-1133">Transmembrane helix</keyword>
<feature type="transmembrane region" description="Helical" evidence="1">
    <location>
        <begin position="50"/>
        <end position="67"/>
    </location>
</feature>
<gene>
    <name evidence="2" type="ORF">BDA99DRAFT_526183</name>
</gene>
<name>A0AAD5JNC8_9FUNG</name>
<keyword evidence="3" id="KW-1185">Reference proteome</keyword>
<organism evidence="2 3">
    <name type="scientific">Phascolomyces articulosus</name>
    <dbReference type="NCBI Taxonomy" id="60185"/>
    <lineage>
        <taxon>Eukaryota</taxon>
        <taxon>Fungi</taxon>
        <taxon>Fungi incertae sedis</taxon>
        <taxon>Mucoromycota</taxon>
        <taxon>Mucoromycotina</taxon>
        <taxon>Mucoromycetes</taxon>
        <taxon>Mucorales</taxon>
        <taxon>Lichtheimiaceae</taxon>
        <taxon>Phascolomyces</taxon>
    </lineage>
</organism>
<dbReference type="EMBL" id="JAIXMP010000043">
    <property type="protein sequence ID" value="KAI9247136.1"/>
    <property type="molecule type" value="Genomic_DNA"/>
</dbReference>
<reference evidence="2" key="1">
    <citation type="journal article" date="2022" name="IScience">
        <title>Evolution of zygomycete secretomes and the origins of terrestrial fungal ecologies.</title>
        <authorList>
            <person name="Chang Y."/>
            <person name="Wang Y."/>
            <person name="Mondo S."/>
            <person name="Ahrendt S."/>
            <person name="Andreopoulos W."/>
            <person name="Barry K."/>
            <person name="Beard J."/>
            <person name="Benny G.L."/>
            <person name="Blankenship S."/>
            <person name="Bonito G."/>
            <person name="Cuomo C."/>
            <person name="Desiro A."/>
            <person name="Gervers K.A."/>
            <person name="Hundley H."/>
            <person name="Kuo A."/>
            <person name="LaButti K."/>
            <person name="Lang B.F."/>
            <person name="Lipzen A."/>
            <person name="O'Donnell K."/>
            <person name="Pangilinan J."/>
            <person name="Reynolds N."/>
            <person name="Sandor L."/>
            <person name="Smith M.E."/>
            <person name="Tsang A."/>
            <person name="Grigoriev I.V."/>
            <person name="Stajich J.E."/>
            <person name="Spatafora J.W."/>
        </authorList>
    </citation>
    <scope>NUCLEOTIDE SEQUENCE</scope>
    <source>
        <strain evidence="2">RSA 2281</strain>
    </source>
</reference>
<keyword evidence="1" id="KW-0812">Transmembrane</keyword>
<reference evidence="2" key="2">
    <citation type="submission" date="2023-02" db="EMBL/GenBank/DDBJ databases">
        <authorList>
            <consortium name="DOE Joint Genome Institute"/>
            <person name="Mondo S.J."/>
            <person name="Chang Y."/>
            <person name="Wang Y."/>
            <person name="Ahrendt S."/>
            <person name="Andreopoulos W."/>
            <person name="Barry K."/>
            <person name="Beard J."/>
            <person name="Benny G.L."/>
            <person name="Blankenship S."/>
            <person name="Bonito G."/>
            <person name="Cuomo C."/>
            <person name="Desiro A."/>
            <person name="Gervers K.A."/>
            <person name="Hundley H."/>
            <person name="Kuo A."/>
            <person name="LaButti K."/>
            <person name="Lang B.F."/>
            <person name="Lipzen A."/>
            <person name="O'Donnell K."/>
            <person name="Pangilinan J."/>
            <person name="Reynolds N."/>
            <person name="Sandor L."/>
            <person name="Smith M.W."/>
            <person name="Tsang A."/>
            <person name="Grigoriev I.V."/>
            <person name="Stajich J.E."/>
            <person name="Spatafora J.W."/>
        </authorList>
    </citation>
    <scope>NUCLEOTIDE SEQUENCE</scope>
    <source>
        <strain evidence="2">RSA 2281</strain>
    </source>
</reference>
<evidence type="ECO:0000256" key="1">
    <source>
        <dbReference type="SAM" id="Phobius"/>
    </source>
</evidence>